<dbReference type="InterPro" id="IPR011049">
    <property type="entry name" value="Serralysin-like_metalloprot_C"/>
</dbReference>
<dbReference type="RefSeq" id="WP_377028563.1">
    <property type="nucleotide sequence ID" value="NZ_JBHOMY010000002.1"/>
</dbReference>
<dbReference type="InterPro" id="IPR001343">
    <property type="entry name" value="Hemolysn_Ca-bd"/>
</dbReference>
<name>A0ABV6Y1S7_9HYPH</name>
<dbReference type="PANTHER" id="PTHR38340:SF1">
    <property type="entry name" value="S-LAYER PROTEIN"/>
    <property type="match status" value="1"/>
</dbReference>
<dbReference type="PROSITE" id="PS00330">
    <property type="entry name" value="HEMOLYSIN_CALCIUM"/>
    <property type="match status" value="2"/>
</dbReference>
<dbReference type="Pfam" id="PF00353">
    <property type="entry name" value="HemolysinCabind"/>
    <property type="match status" value="2"/>
</dbReference>
<reference evidence="3 4" key="1">
    <citation type="submission" date="2024-09" db="EMBL/GenBank/DDBJ databases">
        <title>Nodulacao em especies de Leguminosae Basais da Amazonia e Caracterizacao dos Rizobios e Bacterias Associadas aos Nodulos.</title>
        <authorList>
            <person name="Jambeiro I.C.A."/>
            <person name="Lopes I.S."/>
            <person name="Aguiar E.R.G.R."/>
            <person name="Santos A.F.J."/>
            <person name="Dos Santos J.M.F."/>
            <person name="Gross E."/>
        </authorList>
    </citation>
    <scope>NUCLEOTIDE SEQUENCE [LARGE SCALE GENOMIC DNA]</scope>
    <source>
        <strain evidence="3 4">BRUESC1165</strain>
    </source>
</reference>
<accession>A0ABV6Y1S7</accession>
<keyword evidence="4" id="KW-1185">Reference proteome</keyword>
<evidence type="ECO:0000256" key="1">
    <source>
        <dbReference type="ARBA" id="ARBA00004613"/>
    </source>
</evidence>
<dbReference type="PRINTS" id="PR00313">
    <property type="entry name" value="CABNDNGRPT"/>
</dbReference>
<evidence type="ECO:0000313" key="4">
    <source>
        <dbReference type="Proteomes" id="UP001593940"/>
    </source>
</evidence>
<proteinExistence type="predicted"/>
<dbReference type="InterPro" id="IPR018511">
    <property type="entry name" value="Hemolysin-typ_Ca-bd_CS"/>
</dbReference>
<dbReference type="PANTHER" id="PTHR38340">
    <property type="entry name" value="S-LAYER PROTEIN"/>
    <property type="match status" value="1"/>
</dbReference>
<organism evidence="3 4">
    <name type="scientific">Microvirga arabica</name>
    <dbReference type="NCBI Taxonomy" id="1128671"/>
    <lineage>
        <taxon>Bacteria</taxon>
        <taxon>Pseudomonadati</taxon>
        <taxon>Pseudomonadota</taxon>
        <taxon>Alphaproteobacteria</taxon>
        <taxon>Hyphomicrobiales</taxon>
        <taxon>Methylobacteriaceae</taxon>
        <taxon>Microvirga</taxon>
    </lineage>
</organism>
<comment type="subcellular location">
    <subcellularLocation>
        <location evidence="1">Secreted</location>
    </subcellularLocation>
</comment>
<keyword evidence="2" id="KW-0964">Secreted</keyword>
<comment type="caution">
    <text evidence="3">The sequence shown here is derived from an EMBL/GenBank/DDBJ whole genome shotgun (WGS) entry which is preliminary data.</text>
</comment>
<dbReference type="SUPFAM" id="SSF51120">
    <property type="entry name" value="beta-Roll"/>
    <property type="match status" value="1"/>
</dbReference>
<evidence type="ECO:0000313" key="3">
    <source>
        <dbReference type="EMBL" id="MFC1455228.1"/>
    </source>
</evidence>
<sequence length="189" mass="20066">MSTRTTSRTGWTMPAVDEQNTTLWGAAALAIPPIGTPGNDVLKGDSGVNGIPGFGGNDTIYGYGGNDAIMGGAGNDKLYGGAGSDHFRFDTRLNATTNVDKIMDFKSGVDVIELSRSIFGRAGKAGLELKEAAFYAGKKAHDKDDRIIYDKKTGSLYYDKDGIGGTAQIKFATIANKVKLVHDDFVIAY</sequence>
<gene>
    <name evidence="3" type="ORF">ACETIH_00415</name>
</gene>
<dbReference type="EMBL" id="JBHOMY010000002">
    <property type="protein sequence ID" value="MFC1455228.1"/>
    <property type="molecule type" value="Genomic_DNA"/>
</dbReference>
<dbReference type="Proteomes" id="UP001593940">
    <property type="component" value="Unassembled WGS sequence"/>
</dbReference>
<evidence type="ECO:0000256" key="2">
    <source>
        <dbReference type="ARBA" id="ARBA00022525"/>
    </source>
</evidence>
<dbReference type="Gene3D" id="2.150.10.10">
    <property type="entry name" value="Serralysin-like metalloprotease, C-terminal"/>
    <property type="match status" value="1"/>
</dbReference>
<protein>
    <submittedName>
        <fullName evidence="3">M10 family metallopeptidase C-terminal domain-containing protein</fullName>
    </submittedName>
</protein>
<dbReference type="InterPro" id="IPR050557">
    <property type="entry name" value="RTX_toxin/Mannuronan_C5-epim"/>
</dbReference>